<keyword evidence="2 4" id="KW-0547">Nucleotide-binding</keyword>
<dbReference type="InterPro" id="IPR036525">
    <property type="entry name" value="Tubulin/FtsZ_GTPase_sf"/>
</dbReference>
<comment type="function">
    <text evidence="4">Essential cell division protein that forms a contractile ring structure (Z ring) at the future cell division site. The regulation of the ring assembly controls the timing and the location of cell division. One of the functions of the FtsZ ring is to recruit other cell division proteins to the septum to produce a new cell wall between the dividing cells. Binds GTP and shows GTPase activity.</text>
</comment>
<dbReference type="GO" id="GO:0005737">
    <property type="term" value="C:cytoplasm"/>
    <property type="evidence" value="ECO:0007669"/>
    <property type="project" value="UniProtKB-SubCell"/>
</dbReference>
<evidence type="ECO:0000256" key="1">
    <source>
        <dbReference type="ARBA" id="ARBA00009690"/>
    </source>
</evidence>
<protein>
    <recommendedName>
        <fullName evidence="4">Cell division protein FtsZ</fullName>
    </recommendedName>
</protein>
<dbReference type="Proteomes" id="UP000546464">
    <property type="component" value="Unassembled WGS sequence"/>
</dbReference>
<feature type="domain" description="Tubulin/FtsZ 2-layer sandwich" evidence="6">
    <location>
        <begin position="217"/>
        <end position="336"/>
    </location>
</feature>
<comment type="caution">
    <text evidence="7">The sequence shown here is derived from an EMBL/GenBank/DDBJ whole genome shotgun (WGS) entry which is preliminary data.</text>
</comment>
<dbReference type="GO" id="GO:0043093">
    <property type="term" value="P:FtsZ-dependent cytokinesis"/>
    <property type="evidence" value="ECO:0007669"/>
    <property type="project" value="UniProtKB-UniRule"/>
</dbReference>
<feature type="binding site" evidence="4">
    <location>
        <begin position="118"/>
        <end position="120"/>
    </location>
    <ligand>
        <name>GTP</name>
        <dbReference type="ChEBI" id="CHEBI:37565"/>
    </ligand>
</feature>
<dbReference type="SMART" id="SM00864">
    <property type="entry name" value="Tubulin"/>
    <property type="match status" value="1"/>
</dbReference>
<evidence type="ECO:0000256" key="2">
    <source>
        <dbReference type="ARBA" id="ARBA00022741"/>
    </source>
</evidence>
<dbReference type="GO" id="GO:0007017">
    <property type="term" value="P:microtubule-based process"/>
    <property type="evidence" value="ECO:0007669"/>
    <property type="project" value="InterPro"/>
</dbReference>
<dbReference type="PANTHER" id="PTHR30314">
    <property type="entry name" value="CELL DIVISION PROTEIN FTSZ-RELATED"/>
    <property type="match status" value="1"/>
</dbReference>
<dbReference type="GO" id="GO:0003924">
    <property type="term" value="F:GTPase activity"/>
    <property type="evidence" value="ECO:0007669"/>
    <property type="project" value="UniProtKB-UniRule"/>
</dbReference>
<dbReference type="HAMAP" id="MF_00909">
    <property type="entry name" value="FtsZ"/>
    <property type="match status" value="1"/>
</dbReference>
<organism evidence="7 8">
    <name type="scientific">Ruficoccus amylovorans</name>
    <dbReference type="NCBI Taxonomy" id="1804625"/>
    <lineage>
        <taxon>Bacteria</taxon>
        <taxon>Pseudomonadati</taxon>
        <taxon>Verrucomicrobiota</taxon>
        <taxon>Opitutia</taxon>
        <taxon>Puniceicoccales</taxon>
        <taxon>Cerasicoccaceae</taxon>
        <taxon>Ruficoccus</taxon>
    </lineage>
</organism>
<keyword evidence="4" id="KW-0131">Cell cycle</keyword>
<dbReference type="InterPro" id="IPR017975">
    <property type="entry name" value="Tubulin_CS"/>
</dbReference>
<gene>
    <name evidence="4" type="primary">ftsZ</name>
    <name evidence="7" type="ORF">H5P28_14000</name>
</gene>
<dbReference type="AlphaFoldDB" id="A0A842HIF8"/>
<dbReference type="InterPro" id="IPR008280">
    <property type="entry name" value="Tub_FtsZ_C"/>
</dbReference>
<dbReference type="InterPro" id="IPR000158">
    <property type="entry name" value="Cell_div_FtsZ"/>
</dbReference>
<dbReference type="EMBL" id="JACHVB010000035">
    <property type="protein sequence ID" value="MBC2595376.1"/>
    <property type="molecule type" value="Genomic_DNA"/>
</dbReference>
<evidence type="ECO:0000313" key="7">
    <source>
        <dbReference type="EMBL" id="MBC2595376.1"/>
    </source>
</evidence>
<comment type="subunit">
    <text evidence="4">Homodimer. Polymerizes to form a dynamic ring structure in a strictly GTP-dependent manner. Interacts directly with several other division proteins.</text>
</comment>
<keyword evidence="4 7" id="KW-0132">Cell division</keyword>
<keyword evidence="3 4" id="KW-0342">GTP-binding</keyword>
<dbReference type="GO" id="GO:0032153">
    <property type="term" value="C:cell division site"/>
    <property type="evidence" value="ECO:0007669"/>
    <property type="project" value="UniProtKB-UniRule"/>
</dbReference>
<dbReference type="PRINTS" id="PR00423">
    <property type="entry name" value="CELLDVISFTSZ"/>
</dbReference>
<comment type="similarity">
    <text evidence="1 4">Belongs to the FtsZ family.</text>
</comment>
<evidence type="ECO:0000313" key="8">
    <source>
        <dbReference type="Proteomes" id="UP000546464"/>
    </source>
</evidence>
<feature type="binding site" evidence="4">
    <location>
        <begin position="31"/>
        <end position="35"/>
    </location>
    <ligand>
        <name>GTP</name>
        <dbReference type="ChEBI" id="CHEBI:37565"/>
    </ligand>
</feature>
<dbReference type="SMART" id="SM00865">
    <property type="entry name" value="Tubulin_C"/>
    <property type="match status" value="1"/>
</dbReference>
<dbReference type="InterPro" id="IPR003008">
    <property type="entry name" value="Tubulin_FtsZ_GTPase"/>
</dbReference>
<evidence type="ECO:0000259" key="5">
    <source>
        <dbReference type="SMART" id="SM00864"/>
    </source>
</evidence>
<keyword evidence="4" id="KW-0717">Septation</keyword>
<evidence type="ECO:0000256" key="4">
    <source>
        <dbReference type="HAMAP-Rule" id="MF_00909"/>
    </source>
</evidence>
<dbReference type="InterPro" id="IPR024757">
    <property type="entry name" value="FtsZ_C"/>
</dbReference>
<dbReference type="RefSeq" id="WP_185676327.1">
    <property type="nucleotide sequence ID" value="NZ_JACHVB010000035.1"/>
</dbReference>
<evidence type="ECO:0000256" key="3">
    <source>
        <dbReference type="ARBA" id="ARBA00023134"/>
    </source>
</evidence>
<feature type="binding site" evidence="4">
    <location>
        <position position="153"/>
    </location>
    <ligand>
        <name>GTP</name>
        <dbReference type="ChEBI" id="CHEBI:37565"/>
    </ligand>
</feature>
<dbReference type="GO" id="GO:0000917">
    <property type="term" value="P:division septum assembly"/>
    <property type="evidence" value="ECO:0007669"/>
    <property type="project" value="UniProtKB-KW"/>
</dbReference>
<dbReference type="GO" id="GO:0005525">
    <property type="term" value="F:GTP binding"/>
    <property type="evidence" value="ECO:0007669"/>
    <property type="project" value="UniProtKB-UniRule"/>
</dbReference>
<sequence length="433" mass="46448">MEADNFKNQNSMFSGELSEESTRIKIIGVGGAGTNAVDRLQLDRSGSVKLAAINTDAQALASSPLPEKLMIGRKVTRGLSTGGESELGKKAAEGDADAIRNLLRGMDLIFLLVGLGGGTGSGAASVVAKLAAEEGALVIAFVTLPFTIEGAKRHQQAEDALGDLRKTCDAVIPLPNDLLMQMLDDKATVLDAFAQADIWIDRGVRSICTMLSQTGLINLDFATLRKAFCNQGGKTLFGLGHGEGEDCVAAAIEDLKSCPLLNLPEYARKADRLLVNIVGGTDLGIRQVNEIMSVVTEQFGSRENTILGAVIDESLQNTVEICVIGTTDVAGSRYVRQVTRKSAPAPAATPAFEDEEPEEPLLRTASATQTVHPVHRSKLKKTVGADGIESQEEFLFVSEEEQRGYFEKTERNLYEGEDLDVPTYLRRGVRIPV</sequence>
<feature type="domain" description="Tubulin/FtsZ GTPase" evidence="5">
    <location>
        <begin position="23"/>
        <end position="215"/>
    </location>
</feature>
<reference evidence="7 8" key="1">
    <citation type="submission" date="2020-07" db="EMBL/GenBank/DDBJ databases">
        <authorList>
            <person name="Feng X."/>
        </authorList>
    </citation>
    <scope>NUCLEOTIDE SEQUENCE [LARGE SCALE GENOMIC DNA]</scope>
    <source>
        <strain evidence="7 8">JCM31066</strain>
    </source>
</reference>
<name>A0A842HIF8_9BACT</name>
<dbReference type="SUPFAM" id="SSF52490">
    <property type="entry name" value="Tubulin nucleotide-binding domain-like"/>
    <property type="match status" value="1"/>
</dbReference>
<dbReference type="InterPro" id="IPR045061">
    <property type="entry name" value="FtsZ/CetZ"/>
</dbReference>
<keyword evidence="8" id="KW-1185">Reference proteome</keyword>
<dbReference type="PROSITE" id="PS00227">
    <property type="entry name" value="TUBULIN"/>
    <property type="match status" value="1"/>
</dbReference>
<dbReference type="CDD" id="cd02201">
    <property type="entry name" value="FtsZ_type1"/>
    <property type="match status" value="1"/>
</dbReference>
<dbReference type="GO" id="GO:0051258">
    <property type="term" value="P:protein polymerization"/>
    <property type="evidence" value="ECO:0007669"/>
    <property type="project" value="UniProtKB-UniRule"/>
</dbReference>
<dbReference type="Gene3D" id="3.40.50.1440">
    <property type="entry name" value="Tubulin/FtsZ, GTPase domain"/>
    <property type="match status" value="1"/>
</dbReference>
<evidence type="ECO:0000259" key="6">
    <source>
        <dbReference type="SMART" id="SM00865"/>
    </source>
</evidence>
<accession>A0A842HIF8</accession>
<feature type="binding site" evidence="4">
    <location>
        <position position="149"/>
    </location>
    <ligand>
        <name>GTP</name>
        <dbReference type="ChEBI" id="CHEBI:37565"/>
    </ligand>
</feature>
<feature type="binding site" evidence="4">
    <location>
        <position position="197"/>
    </location>
    <ligand>
        <name>GTP</name>
        <dbReference type="ChEBI" id="CHEBI:37565"/>
    </ligand>
</feature>
<dbReference type="Pfam" id="PF00091">
    <property type="entry name" value="Tubulin"/>
    <property type="match status" value="1"/>
</dbReference>
<keyword evidence="4" id="KW-0963">Cytoplasm</keyword>
<dbReference type="GO" id="GO:0005874">
    <property type="term" value="C:microtubule"/>
    <property type="evidence" value="ECO:0007669"/>
    <property type="project" value="InterPro"/>
</dbReference>
<dbReference type="PANTHER" id="PTHR30314:SF3">
    <property type="entry name" value="MITOCHONDRIAL DIVISION PROTEIN FSZA"/>
    <property type="match status" value="1"/>
</dbReference>
<comment type="subcellular location">
    <subcellularLocation>
        <location evidence="4">Cytoplasm</location>
    </subcellularLocation>
    <text evidence="4">Assembles at midcell at the inner surface of the cytoplasmic membrane.</text>
</comment>
<proteinExistence type="inferred from homology"/>
<dbReference type="SUPFAM" id="SSF55307">
    <property type="entry name" value="Tubulin C-terminal domain-like"/>
    <property type="match status" value="1"/>
</dbReference>
<dbReference type="InterPro" id="IPR018316">
    <property type="entry name" value="Tubulin/FtsZ_2-layer-sand-dom"/>
</dbReference>
<dbReference type="Pfam" id="PF12327">
    <property type="entry name" value="FtsZ_C"/>
    <property type="match status" value="1"/>
</dbReference>